<proteinExistence type="predicted"/>
<protein>
    <submittedName>
        <fullName evidence="3">Uncharacterized protein</fullName>
    </submittedName>
</protein>
<reference evidence="3" key="1">
    <citation type="submission" date="2019-06" db="EMBL/GenBank/DDBJ databases">
        <authorList>
            <person name="Zheng W."/>
        </authorList>
    </citation>
    <scope>NUCLEOTIDE SEQUENCE</scope>
    <source>
        <strain evidence="3">QDHG01</strain>
    </source>
</reference>
<feature type="transmembrane region" description="Helical" evidence="2">
    <location>
        <begin position="388"/>
        <end position="409"/>
    </location>
</feature>
<comment type="caution">
    <text evidence="3">The sequence shown here is derived from an EMBL/GenBank/DDBJ whole genome shotgun (WGS) entry which is preliminary data.</text>
</comment>
<keyword evidence="2" id="KW-0812">Transmembrane</keyword>
<name>A0A8J8NRA0_HALGN</name>
<organism evidence="3 4">
    <name type="scientific">Halteria grandinella</name>
    <dbReference type="NCBI Taxonomy" id="5974"/>
    <lineage>
        <taxon>Eukaryota</taxon>
        <taxon>Sar</taxon>
        <taxon>Alveolata</taxon>
        <taxon>Ciliophora</taxon>
        <taxon>Intramacronucleata</taxon>
        <taxon>Spirotrichea</taxon>
        <taxon>Stichotrichia</taxon>
        <taxon>Sporadotrichida</taxon>
        <taxon>Halteriidae</taxon>
        <taxon>Halteria</taxon>
    </lineage>
</organism>
<evidence type="ECO:0000313" key="3">
    <source>
        <dbReference type="EMBL" id="TNV79080.1"/>
    </source>
</evidence>
<dbReference type="AlphaFoldDB" id="A0A8J8NRA0"/>
<keyword evidence="2" id="KW-0472">Membrane</keyword>
<feature type="region of interest" description="Disordered" evidence="1">
    <location>
        <begin position="458"/>
        <end position="477"/>
    </location>
</feature>
<dbReference type="Proteomes" id="UP000785679">
    <property type="component" value="Unassembled WGS sequence"/>
</dbReference>
<evidence type="ECO:0000256" key="2">
    <source>
        <dbReference type="SAM" id="Phobius"/>
    </source>
</evidence>
<sequence length="477" mass="55171">MSKESEPGGNTPGAKEEPYDYQFSEESENYEAIIDVCQHMIFVPHQSIVEAFFEESKPRGGHMIKNNPNRTEHKSLLYPICEPGTFNVDRCACISMVQPDERNLYWENTDPPLSSGTLIFYDPRDRETFFKNIQAIKDQRIRDQMALKPPQKSYNQYYLVENSPPLKKVTTFDLSKSTSDISASTISQKQRKKAAKEALSNTGPLTFEVAQDIAGMSNIKLFKLELTNPDTYQETIFHITDDLKEVEEKATKETHDLLTKSQQYRVLFHALFAALHFQIPYVIFTIMALSKVDFDWVRNSLFMVSAPISFGTYVVFTMISYFTFRNLDKKFEENKLSALGSLYYSTVLILHQTLPWVGAIAGVFILFLSIFSSNRNSKLYFDSMTAAFITQLSSDALSTIIFIIGVRYYRKKLSGEFEEQAAARKKMRMEKLQEYEEKNRLPKMLDRQKERDVFYQSEMKGRKKESDRGLFESLIIE</sequence>
<dbReference type="EMBL" id="RRYP01009420">
    <property type="protein sequence ID" value="TNV79080.1"/>
    <property type="molecule type" value="Genomic_DNA"/>
</dbReference>
<evidence type="ECO:0000313" key="4">
    <source>
        <dbReference type="Proteomes" id="UP000785679"/>
    </source>
</evidence>
<gene>
    <name evidence="3" type="ORF">FGO68_gene5823</name>
</gene>
<accession>A0A8J8NRA0</accession>
<keyword evidence="4" id="KW-1185">Reference proteome</keyword>
<evidence type="ECO:0000256" key="1">
    <source>
        <dbReference type="SAM" id="MobiDB-lite"/>
    </source>
</evidence>
<feature type="transmembrane region" description="Helical" evidence="2">
    <location>
        <begin position="342"/>
        <end position="368"/>
    </location>
</feature>
<feature type="transmembrane region" description="Helical" evidence="2">
    <location>
        <begin position="266"/>
        <end position="289"/>
    </location>
</feature>
<keyword evidence="2" id="KW-1133">Transmembrane helix</keyword>
<feature type="transmembrane region" description="Helical" evidence="2">
    <location>
        <begin position="301"/>
        <end position="322"/>
    </location>
</feature>